<feature type="region of interest" description="Disordered" evidence="1">
    <location>
        <begin position="1"/>
        <end position="63"/>
    </location>
</feature>
<gene>
    <name evidence="3" type="primary">LOC114849597</name>
</gene>
<dbReference type="GeneID" id="114849597"/>
<protein>
    <submittedName>
        <fullName evidence="3">Protein FAM177B isoform X1</fullName>
    </submittedName>
</protein>
<evidence type="ECO:0000256" key="1">
    <source>
        <dbReference type="SAM" id="MobiDB-lite"/>
    </source>
</evidence>
<dbReference type="PANTHER" id="PTHR31206">
    <property type="entry name" value="LP10445P"/>
    <property type="match status" value="1"/>
</dbReference>
<dbReference type="KEGG" id="bspl:114849597"/>
<dbReference type="Pfam" id="PF14774">
    <property type="entry name" value="FAM177"/>
    <property type="match status" value="1"/>
</dbReference>
<dbReference type="RefSeq" id="XP_028997027.1">
    <property type="nucleotide sequence ID" value="XM_029141194.3"/>
</dbReference>
<name>A0A6P7LSS4_BETSP</name>
<dbReference type="InParanoid" id="A0A6P7LSS4"/>
<feature type="compositionally biased region" description="Basic and acidic residues" evidence="1">
    <location>
        <begin position="162"/>
        <end position="171"/>
    </location>
</feature>
<feature type="region of interest" description="Disordered" evidence="1">
    <location>
        <begin position="162"/>
        <end position="182"/>
    </location>
</feature>
<evidence type="ECO:0000313" key="2">
    <source>
        <dbReference type="Proteomes" id="UP000515150"/>
    </source>
</evidence>
<proteinExistence type="predicted"/>
<feature type="region of interest" description="Disordered" evidence="1">
    <location>
        <begin position="115"/>
        <end position="137"/>
    </location>
</feature>
<feature type="compositionally biased region" description="Acidic residues" evidence="1">
    <location>
        <begin position="40"/>
        <end position="51"/>
    </location>
</feature>
<accession>A0A6P7LSS4</accession>
<sequence>MYSNTGLAKDHDMDIQETQFEDPAPSKQRRIIHFSSGETLELEDSDEEDKEEQFSSTPPFTESSDKARFSFRTLAILVGRMSLLTCDFLGERLAGVLGLNAAKYQYAIDRYHHDHKEKSGHAKDDLTEGRAERTNLSNVQARNHYGATRDAGCSTDCVEKHRKDHKGEGYHNKGYQVDEDWK</sequence>
<dbReference type="Proteomes" id="UP000515150">
    <property type="component" value="Chromosome 24"/>
</dbReference>
<dbReference type="AlphaFoldDB" id="A0A6P7LSS4"/>
<evidence type="ECO:0000313" key="3">
    <source>
        <dbReference type="RefSeq" id="XP_028997027.1"/>
    </source>
</evidence>
<organism evidence="2 3">
    <name type="scientific">Betta splendens</name>
    <name type="common">Siamese fighting fish</name>
    <dbReference type="NCBI Taxonomy" id="158456"/>
    <lineage>
        <taxon>Eukaryota</taxon>
        <taxon>Metazoa</taxon>
        <taxon>Chordata</taxon>
        <taxon>Craniata</taxon>
        <taxon>Vertebrata</taxon>
        <taxon>Euteleostomi</taxon>
        <taxon>Actinopterygii</taxon>
        <taxon>Neopterygii</taxon>
        <taxon>Teleostei</taxon>
        <taxon>Neoteleostei</taxon>
        <taxon>Acanthomorphata</taxon>
        <taxon>Anabantaria</taxon>
        <taxon>Anabantiformes</taxon>
        <taxon>Anabantoidei</taxon>
        <taxon>Osphronemidae</taxon>
        <taxon>Betta</taxon>
    </lineage>
</organism>
<feature type="compositionally biased region" description="Basic and acidic residues" evidence="1">
    <location>
        <begin position="115"/>
        <end position="133"/>
    </location>
</feature>
<dbReference type="PANTHER" id="PTHR31206:SF5">
    <property type="entry name" value="PROTEIN FAM177A1"/>
    <property type="match status" value="1"/>
</dbReference>
<dbReference type="OrthoDB" id="45963at2759"/>
<keyword evidence="2" id="KW-1185">Reference proteome</keyword>
<dbReference type="InterPro" id="IPR028260">
    <property type="entry name" value="FAM177"/>
</dbReference>
<reference evidence="3" key="1">
    <citation type="submission" date="2025-08" db="UniProtKB">
        <authorList>
            <consortium name="RefSeq"/>
        </authorList>
    </citation>
    <scope>IDENTIFICATION</scope>
</reference>